<keyword evidence="13" id="KW-1185">Reference proteome</keyword>
<comment type="similarity">
    <text evidence="3">Belongs to the peptidase M50B family.</text>
</comment>
<dbReference type="EMBL" id="BAFN01000001">
    <property type="protein sequence ID" value="GAN32955.1"/>
    <property type="molecule type" value="Genomic_DNA"/>
</dbReference>
<accession>A0ABQ0JW75</accession>
<evidence type="ECO:0000256" key="10">
    <source>
        <dbReference type="SAM" id="Phobius"/>
    </source>
</evidence>
<dbReference type="RefSeq" id="WP_052563028.1">
    <property type="nucleotide sequence ID" value="NZ_BAFN01000001.1"/>
</dbReference>
<feature type="transmembrane region" description="Helical" evidence="10">
    <location>
        <begin position="20"/>
        <end position="47"/>
    </location>
</feature>
<evidence type="ECO:0000313" key="13">
    <source>
        <dbReference type="Proteomes" id="UP000032309"/>
    </source>
</evidence>
<dbReference type="Proteomes" id="UP000032309">
    <property type="component" value="Unassembled WGS sequence"/>
</dbReference>
<keyword evidence="12" id="KW-0482">Metalloprotease</keyword>
<organism evidence="12 13">
    <name type="scientific">Candidatus Brocadia sinica JPN1</name>
    <dbReference type="NCBI Taxonomy" id="1197129"/>
    <lineage>
        <taxon>Bacteria</taxon>
        <taxon>Pseudomonadati</taxon>
        <taxon>Planctomycetota</taxon>
        <taxon>Candidatus Brocadiia</taxon>
        <taxon>Candidatus Brocadiales</taxon>
        <taxon>Candidatus Brocadiaceae</taxon>
        <taxon>Candidatus Brocadia</taxon>
    </lineage>
</organism>
<comment type="cofactor">
    <cofactor evidence="1">
        <name>Zn(2+)</name>
        <dbReference type="ChEBI" id="CHEBI:29105"/>
    </cofactor>
</comment>
<dbReference type="CDD" id="cd06160">
    <property type="entry name" value="S2P-M50_like_2"/>
    <property type="match status" value="1"/>
</dbReference>
<protein>
    <submittedName>
        <fullName evidence="12">Metalloprotease</fullName>
    </submittedName>
</protein>
<keyword evidence="7" id="KW-0809">Transit peptide</keyword>
<evidence type="ECO:0000256" key="2">
    <source>
        <dbReference type="ARBA" id="ARBA00004141"/>
    </source>
</evidence>
<dbReference type="PANTHER" id="PTHR31412:SF0">
    <property type="entry name" value="ZINC METALLOPROTEASE EGY1, CHLOROPLASTIC-RELATED"/>
    <property type="match status" value="1"/>
</dbReference>
<evidence type="ECO:0000256" key="9">
    <source>
        <dbReference type="ARBA" id="ARBA00023136"/>
    </source>
</evidence>
<evidence type="ECO:0000256" key="6">
    <source>
        <dbReference type="ARBA" id="ARBA00022801"/>
    </source>
</evidence>
<feature type="transmembrane region" description="Helical" evidence="10">
    <location>
        <begin position="59"/>
        <end position="83"/>
    </location>
</feature>
<feature type="transmembrane region" description="Helical" evidence="10">
    <location>
        <begin position="159"/>
        <end position="180"/>
    </location>
</feature>
<comment type="caution">
    <text evidence="12">The sequence shown here is derived from an EMBL/GenBank/DDBJ whole genome shotgun (WGS) entry which is preliminary data.</text>
</comment>
<feature type="transmembrane region" description="Helical" evidence="10">
    <location>
        <begin position="251"/>
        <end position="269"/>
    </location>
</feature>
<dbReference type="InterPro" id="IPR044838">
    <property type="entry name" value="EGY1-like"/>
</dbReference>
<dbReference type="InterPro" id="IPR008915">
    <property type="entry name" value="Peptidase_M50"/>
</dbReference>
<feature type="transmembrane region" description="Helical" evidence="10">
    <location>
        <begin position="133"/>
        <end position="153"/>
    </location>
</feature>
<comment type="subcellular location">
    <subcellularLocation>
        <location evidence="2">Membrane</location>
        <topology evidence="2">Multi-pass membrane protein</topology>
    </subcellularLocation>
</comment>
<dbReference type="Pfam" id="PF02163">
    <property type="entry name" value="Peptidase_M50"/>
    <property type="match status" value="1"/>
</dbReference>
<evidence type="ECO:0000313" key="12">
    <source>
        <dbReference type="EMBL" id="GAN32955.1"/>
    </source>
</evidence>
<keyword evidence="9 10" id="KW-0472">Membrane</keyword>
<name>A0ABQ0JW75_9BACT</name>
<keyword evidence="4" id="KW-0645">Protease</keyword>
<evidence type="ECO:0000256" key="1">
    <source>
        <dbReference type="ARBA" id="ARBA00001947"/>
    </source>
</evidence>
<evidence type="ECO:0000256" key="4">
    <source>
        <dbReference type="ARBA" id="ARBA00022670"/>
    </source>
</evidence>
<feature type="transmembrane region" description="Helical" evidence="10">
    <location>
        <begin position="201"/>
        <end position="231"/>
    </location>
</feature>
<sequence>MSLEEFNPANFFGKARIHVLLFIATFLTTYYVNGLWYSITIMTILLSHELGHFFMCRKYHVAATMPYFLPLPFPPFGTFGAVIKMKGLIPDKRALFDIGATGPLIGLLFSIPAIIIGLFLSDVRPVPSDSSQYLGLGEPILFSFIAKLVLGNLPEGMDIYLHPVAFAGWAGLFVTALNLLPIGQLDGGHIMYALLGKKSKIVYTIGILIFCVIAILLYPGWMVFAVLLLLFGFRHPAPIDEHTTLDPKRRILGIILFIIFFVSFTPVPLKL</sequence>
<evidence type="ECO:0000256" key="8">
    <source>
        <dbReference type="ARBA" id="ARBA00022989"/>
    </source>
</evidence>
<evidence type="ECO:0000256" key="7">
    <source>
        <dbReference type="ARBA" id="ARBA00022946"/>
    </source>
</evidence>
<gene>
    <name evidence="12" type="ORF">BROSI_A1471</name>
</gene>
<evidence type="ECO:0000259" key="11">
    <source>
        <dbReference type="Pfam" id="PF02163"/>
    </source>
</evidence>
<keyword evidence="5 10" id="KW-0812">Transmembrane</keyword>
<feature type="transmembrane region" description="Helical" evidence="10">
    <location>
        <begin position="103"/>
        <end position="121"/>
    </location>
</feature>
<dbReference type="PANTHER" id="PTHR31412">
    <property type="entry name" value="ZINC METALLOPROTEASE EGY1"/>
    <property type="match status" value="1"/>
</dbReference>
<keyword evidence="6" id="KW-0378">Hydrolase</keyword>
<keyword evidence="8 10" id="KW-1133">Transmembrane helix</keyword>
<reference evidence="13" key="1">
    <citation type="journal article" date="2015" name="Genome Announc.">
        <title>Draft Genome Sequence of an Anaerobic Ammonium-Oxidizing Bacterium, "Candidatus Brocadia sinica".</title>
        <authorList>
            <person name="Oshiki M."/>
            <person name="Shinyako-Hata K."/>
            <person name="Satoh H."/>
            <person name="Okabe S."/>
        </authorList>
    </citation>
    <scope>NUCLEOTIDE SEQUENCE [LARGE SCALE GENOMIC DNA]</scope>
    <source>
        <strain evidence="13">JPN1</strain>
    </source>
</reference>
<feature type="domain" description="Peptidase M50" evidence="11">
    <location>
        <begin position="38"/>
        <end position="210"/>
    </location>
</feature>
<evidence type="ECO:0000256" key="5">
    <source>
        <dbReference type="ARBA" id="ARBA00022692"/>
    </source>
</evidence>
<proteinExistence type="inferred from homology"/>
<dbReference type="GO" id="GO:0008237">
    <property type="term" value="F:metallopeptidase activity"/>
    <property type="evidence" value="ECO:0007669"/>
    <property type="project" value="UniProtKB-KW"/>
</dbReference>
<evidence type="ECO:0000256" key="3">
    <source>
        <dbReference type="ARBA" id="ARBA00007931"/>
    </source>
</evidence>